<gene>
    <name evidence="1" type="ORF">IWX90DRAFT_16571</name>
</gene>
<protein>
    <submittedName>
        <fullName evidence="1">Uncharacterized protein</fullName>
    </submittedName>
</protein>
<comment type="caution">
    <text evidence="1">The sequence shown here is derived from an EMBL/GenBank/DDBJ whole genome shotgun (WGS) entry which is preliminary data.</text>
</comment>
<accession>A0ABR1Y7E9</accession>
<sequence length="154" mass="17103">MTQQRRIWVVPQAPQPNQRRQKLPLASQRDRPVLFPLLWLSLVLSPGWRSRHRGFCLLFAVPHAPFTFNAEASLCTTVGAGLLGRTCSQVHKIGGRQCSRCCPGLAGVILNAVAGSSRLNGWRRGTARDSVISINRSLRICCSLWLRIWAFAAS</sequence>
<evidence type="ECO:0000313" key="1">
    <source>
        <dbReference type="EMBL" id="KAK8177360.1"/>
    </source>
</evidence>
<organism evidence="1 2">
    <name type="scientific">Phyllosticta citrichinensis</name>
    <dbReference type="NCBI Taxonomy" id="1130410"/>
    <lineage>
        <taxon>Eukaryota</taxon>
        <taxon>Fungi</taxon>
        <taxon>Dikarya</taxon>
        <taxon>Ascomycota</taxon>
        <taxon>Pezizomycotina</taxon>
        <taxon>Dothideomycetes</taxon>
        <taxon>Dothideomycetes incertae sedis</taxon>
        <taxon>Botryosphaeriales</taxon>
        <taxon>Phyllostictaceae</taxon>
        <taxon>Phyllosticta</taxon>
    </lineage>
</organism>
<proteinExistence type="predicted"/>
<dbReference type="Proteomes" id="UP001456524">
    <property type="component" value="Unassembled WGS sequence"/>
</dbReference>
<name>A0ABR1Y7E9_9PEZI</name>
<dbReference type="EMBL" id="JBBWUH010000001">
    <property type="protein sequence ID" value="KAK8177360.1"/>
    <property type="molecule type" value="Genomic_DNA"/>
</dbReference>
<evidence type="ECO:0000313" key="2">
    <source>
        <dbReference type="Proteomes" id="UP001456524"/>
    </source>
</evidence>
<reference evidence="1 2" key="1">
    <citation type="journal article" date="2022" name="G3 (Bethesda)">
        <title>Enemy or ally: a genomic approach to elucidate the lifestyle of Phyllosticta citrichinaensis.</title>
        <authorList>
            <person name="Buijs V.A."/>
            <person name="Groenewald J.Z."/>
            <person name="Haridas S."/>
            <person name="LaButti K.M."/>
            <person name="Lipzen A."/>
            <person name="Martin F.M."/>
            <person name="Barry K."/>
            <person name="Grigoriev I.V."/>
            <person name="Crous P.W."/>
            <person name="Seidl M.F."/>
        </authorList>
    </citation>
    <scope>NUCLEOTIDE SEQUENCE [LARGE SCALE GENOMIC DNA]</scope>
    <source>
        <strain evidence="1 2">CBS 129764</strain>
    </source>
</reference>
<keyword evidence="2" id="KW-1185">Reference proteome</keyword>